<dbReference type="Proteomes" id="UP000198870">
    <property type="component" value="Unassembled WGS sequence"/>
</dbReference>
<keyword evidence="6 7" id="KW-0413">Isomerase</keyword>
<evidence type="ECO:0000256" key="1">
    <source>
        <dbReference type="ARBA" id="ARBA00004680"/>
    </source>
</evidence>
<dbReference type="AlphaFoldDB" id="A0A1G5ENI5"/>
<dbReference type="PANTHER" id="PTHR21139:SF42">
    <property type="entry name" value="TRIOSEPHOSPHATE ISOMERASE"/>
    <property type="match status" value="1"/>
</dbReference>
<dbReference type="InterPro" id="IPR000652">
    <property type="entry name" value="Triosephosphate_isomerase"/>
</dbReference>
<feature type="binding site" evidence="7">
    <location>
        <begin position="9"/>
        <end position="11"/>
    </location>
    <ligand>
        <name>substrate</name>
    </ligand>
</feature>
<comment type="similarity">
    <text evidence="2 7 8">Belongs to the triosephosphate isomerase family.</text>
</comment>
<dbReference type="EMBL" id="FMUX01000006">
    <property type="protein sequence ID" value="SCY28565.1"/>
    <property type="molecule type" value="Genomic_DNA"/>
</dbReference>
<evidence type="ECO:0000256" key="8">
    <source>
        <dbReference type="RuleBase" id="RU363013"/>
    </source>
</evidence>
<accession>A0A1G5ENI5</accession>
<evidence type="ECO:0000256" key="5">
    <source>
        <dbReference type="ARBA" id="ARBA00023152"/>
    </source>
</evidence>
<evidence type="ECO:0000313" key="10">
    <source>
        <dbReference type="Proteomes" id="UP000198870"/>
    </source>
</evidence>
<dbReference type="GO" id="GO:0004807">
    <property type="term" value="F:triose-phosphate isomerase activity"/>
    <property type="evidence" value="ECO:0007669"/>
    <property type="project" value="UniProtKB-UniRule"/>
</dbReference>
<dbReference type="InterPro" id="IPR013785">
    <property type="entry name" value="Aldolase_TIM"/>
</dbReference>
<comment type="function">
    <text evidence="7">Involved in the gluconeogenesis. Catalyzes stereospecifically the conversion of dihydroxyacetone phosphate (DHAP) to D-glyceraldehyde-3-phosphate (G3P).</text>
</comment>
<dbReference type="Pfam" id="PF00121">
    <property type="entry name" value="TIM"/>
    <property type="match status" value="1"/>
</dbReference>
<dbReference type="CDD" id="cd00311">
    <property type="entry name" value="TIM"/>
    <property type="match status" value="1"/>
</dbReference>
<dbReference type="InterPro" id="IPR022896">
    <property type="entry name" value="TrioseP_Isoase_bac/euk"/>
</dbReference>
<comment type="subunit">
    <text evidence="7 8">Homodimer.</text>
</comment>
<name>A0A1G5ENI5_9BACT</name>
<comment type="pathway">
    <text evidence="1 7 8">Carbohydrate degradation; glycolysis; D-glyceraldehyde 3-phosphate from glycerone phosphate: step 1/1.</text>
</comment>
<feature type="binding site" evidence="7">
    <location>
        <position position="212"/>
    </location>
    <ligand>
        <name>substrate</name>
    </ligand>
</feature>
<keyword evidence="3 7" id="KW-0312">Gluconeogenesis</keyword>
<keyword evidence="4 7" id="KW-0963">Cytoplasm</keyword>
<dbReference type="GO" id="GO:0019563">
    <property type="term" value="P:glycerol catabolic process"/>
    <property type="evidence" value="ECO:0007669"/>
    <property type="project" value="TreeGrafter"/>
</dbReference>
<comment type="pathway">
    <text evidence="7 8">Carbohydrate biosynthesis; gluconeogenesis.</text>
</comment>
<feature type="binding site" evidence="7">
    <location>
        <position position="172"/>
    </location>
    <ligand>
        <name>substrate</name>
    </ligand>
</feature>
<gene>
    <name evidence="7" type="primary">tpiA</name>
    <name evidence="9" type="ORF">SAMN05216233_106124</name>
</gene>
<dbReference type="OrthoDB" id="9809429at2"/>
<dbReference type="STRING" id="419481.SAMN05216233_106124"/>
<evidence type="ECO:0000313" key="9">
    <source>
        <dbReference type="EMBL" id="SCY28565.1"/>
    </source>
</evidence>
<organism evidence="9 10">
    <name type="scientific">Desulfoluna spongiiphila</name>
    <dbReference type="NCBI Taxonomy" id="419481"/>
    <lineage>
        <taxon>Bacteria</taxon>
        <taxon>Pseudomonadati</taxon>
        <taxon>Thermodesulfobacteriota</taxon>
        <taxon>Desulfobacteria</taxon>
        <taxon>Desulfobacterales</taxon>
        <taxon>Desulfolunaceae</taxon>
        <taxon>Desulfoluna</taxon>
    </lineage>
</organism>
<feature type="active site" description="Proton acceptor" evidence="7">
    <location>
        <position position="166"/>
    </location>
</feature>
<dbReference type="GO" id="GO:0046166">
    <property type="term" value="P:glyceraldehyde-3-phosphate biosynthetic process"/>
    <property type="evidence" value="ECO:0007669"/>
    <property type="project" value="TreeGrafter"/>
</dbReference>
<dbReference type="InterPro" id="IPR035990">
    <property type="entry name" value="TIM_sf"/>
</dbReference>
<comment type="catalytic activity">
    <reaction evidence="7 8">
        <text>D-glyceraldehyde 3-phosphate = dihydroxyacetone phosphate</text>
        <dbReference type="Rhea" id="RHEA:18585"/>
        <dbReference type="ChEBI" id="CHEBI:57642"/>
        <dbReference type="ChEBI" id="CHEBI:59776"/>
        <dbReference type="EC" id="5.3.1.1"/>
    </reaction>
</comment>
<feature type="active site" description="Electrophile" evidence="7">
    <location>
        <position position="94"/>
    </location>
</feature>
<dbReference type="UniPathway" id="UPA00138"/>
<evidence type="ECO:0000256" key="7">
    <source>
        <dbReference type="HAMAP-Rule" id="MF_00147"/>
    </source>
</evidence>
<evidence type="ECO:0000256" key="3">
    <source>
        <dbReference type="ARBA" id="ARBA00022432"/>
    </source>
</evidence>
<dbReference type="RefSeq" id="WP_092210561.1">
    <property type="nucleotide sequence ID" value="NZ_FMUX01000006.1"/>
</dbReference>
<evidence type="ECO:0000256" key="6">
    <source>
        <dbReference type="ARBA" id="ARBA00023235"/>
    </source>
</evidence>
<dbReference type="PANTHER" id="PTHR21139">
    <property type="entry name" value="TRIOSEPHOSPHATE ISOMERASE"/>
    <property type="match status" value="1"/>
</dbReference>
<protein>
    <recommendedName>
        <fullName evidence="7 8">Triosephosphate isomerase</fullName>
        <shortName evidence="7">TIM</shortName>
        <shortName evidence="7">TPI</shortName>
        <ecNumber evidence="7 8">5.3.1.1</ecNumber>
    </recommendedName>
    <alternativeName>
        <fullName evidence="7">Triose-phosphate isomerase</fullName>
    </alternativeName>
</protein>
<evidence type="ECO:0000256" key="2">
    <source>
        <dbReference type="ARBA" id="ARBA00007422"/>
    </source>
</evidence>
<dbReference type="NCBIfam" id="TIGR00419">
    <property type="entry name" value="tim"/>
    <property type="match status" value="1"/>
</dbReference>
<dbReference type="InterPro" id="IPR020861">
    <property type="entry name" value="Triosephosphate_isomerase_AS"/>
</dbReference>
<dbReference type="PROSITE" id="PS00171">
    <property type="entry name" value="TIM_1"/>
    <property type="match status" value="1"/>
</dbReference>
<feature type="binding site" evidence="7">
    <location>
        <begin position="233"/>
        <end position="234"/>
    </location>
    <ligand>
        <name>substrate</name>
    </ligand>
</feature>
<dbReference type="SUPFAM" id="SSF51351">
    <property type="entry name" value="Triosephosphate isomerase (TIM)"/>
    <property type="match status" value="1"/>
</dbReference>
<keyword evidence="5 7" id="KW-0324">Glycolysis</keyword>
<evidence type="ECO:0000256" key="4">
    <source>
        <dbReference type="ARBA" id="ARBA00022490"/>
    </source>
</evidence>
<proteinExistence type="inferred from homology"/>
<dbReference type="GO" id="GO:0005829">
    <property type="term" value="C:cytosol"/>
    <property type="evidence" value="ECO:0007669"/>
    <property type="project" value="TreeGrafter"/>
</dbReference>
<dbReference type="UniPathway" id="UPA00109">
    <property type="reaction ID" value="UER00189"/>
</dbReference>
<comment type="subcellular location">
    <subcellularLocation>
        <location evidence="7 8">Cytoplasm</location>
    </subcellularLocation>
</comment>
<dbReference type="GO" id="GO:0006096">
    <property type="term" value="P:glycolytic process"/>
    <property type="evidence" value="ECO:0007669"/>
    <property type="project" value="UniProtKB-UniRule"/>
</dbReference>
<dbReference type="PROSITE" id="PS51440">
    <property type="entry name" value="TIM_2"/>
    <property type="match status" value="1"/>
</dbReference>
<keyword evidence="10" id="KW-1185">Reference proteome</keyword>
<dbReference type="HAMAP" id="MF_00147_B">
    <property type="entry name" value="TIM_B"/>
    <property type="match status" value="1"/>
</dbReference>
<reference evidence="9 10" key="1">
    <citation type="submission" date="2016-10" db="EMBL/GenBank/DDBJ databases">
        <authorList>
            <person name="de Groot N.N."/>
        </authorList>
    </citation>
    <scope>NUCLEOTIDE SEQUENCE [LARGE SCALE GENOMIC DNA]</scope>
    <source>
        <strain evidence="9 10">AA1</strain>
    </source>
</reference>
<dbReference type="EC" id="5.3.1.1" evidence="7 8"/>
<dbReference type="GO" id="GO:0006094">
    <property type="term" value="P:gluconeogenesis"/>
    <property type="evidence" value="ECO:0007669"/>
    <property type="project" value="UniProtKB-UniRule"/>
</dbReference>
<dbReference type="FunFam" id="3.20.20.70:FF:000016">
    <property type="entry name" value="Triosephosphate isomerase"/>
    <property type="match status" value="1"/>
</dbReference>
<dbReference type="Gene3D" id="3.20.20.70">
    <property type="entry name" value="Aldolase class I"/>
    <property type="match status" value="1"/>
</dbReference>
<sequence>MRTPLIAGNWKMNKTLDEALAFARYLGEHAPKNGVETLICAPAPLLYSLADALAGTRVALGAQNMHHEAQGAFTGEISAAMIKDTGATYVILGHSERRQLFGETDASVNRKTICALKEGLTPILCCGESLEEREADRTTEVIKAQVISGLHGIAEADVTKVVIAYEPIWAIGTGKTASSADANEVCAAIRGIISDLYSDKAAESLRILYGGSVNTDTVKGLMAEADIDGALVGGASLAAESFHSLTTF</sequence>